<sequence>MNNMEFLRERRSAAPLMPAGAIPVRQPPEVPVAEPAGPVARLLPVLMLVAVGGMVVLYLSAPAGAGSSTTRNPMYLIFPVMMVVSVLGTLAHTARGRTAEVDAGRRNYLRYLDELADQSRETAAAQHLCLHWRHPDPTVLWAVAGGGRMWERRPGDPDFGQVRIGLGPGQPATPLVAAPADPVAESDPVTAGALEALMMARSTVPDLPVTVDLTGRIGLAGGPSAARDLVRAIICQLAVWHAPADFGITAVAGEVDHQWDWLKWLPHHVRCAGAPGPARTVVVRDGDGPVPAGPDVVVLDLSGDGDTVIDPAELARPDGLSVAQATMCARRLARWRAGAAGVERRGWAELMGVGSTAELDPAVLWRPRPDRDRLRALIGIGAGPEDGGEPVYLDIKEAAEQGMGPHGLCVGATGSGKSEFLRTLILGLVATHSPDDLNLALIDFKGGATFLGFDRLSHVSAVITNLAEEAYLVSRMHDALSGEINRRQQILRAAGNLGNIADYRRARRAGAELPALPVLFIVIDEFSELLSKHPDFAELFVAIGRLGRSLGMHLLLASQRLDEGRLRGLETHLSYRVCLKTFSAAESRAILGVPDAYELPAAPGAAYLKTSDGRLVRLRTAFVSGTETGTDTPRDVRPRLFTCTSGPADDHPAPDRGEDTPTVLDAALARLVGHGAPAHRMWLPVPVTSPTLDDLLAQHEQTPLSAPIALVDNAFAQRRDVLAVDLTGAGGHAAVVGATRSGKSTVLCTLLLALAAAHTPAEVQFYCLDFGGGTLAAVADLPHTGVVAGPGDGELAGRTVAQLQALIRRRESGREPVADGYGEVFLVVDGWGALRAVDEEGRPGMEDAITAMAMHGLAYGVHVIVAASRWAELRPALKDQLGTRIELRLGEPAESEMDRTAARHLADSPPGTGITRDGRLFRVARPQLYGMDAAGAADDMRGRSAGRAAVPVRLLPALVQRTSVPAPGASATHVTIGIGESELRPLAIDFAESSHLIVLGDTCCGKTAALRTLCAQLTATCTPQQVELHIVDVRRTLLGAVDTGHLAGYLMSAGMLGEHLCGLVERLRTRLPGAGVTQQQLRDRSWWSGPEIYLIVDDYELITGAGHDPLAALLELLPHARDIGLHLVLARRAGGAARSMFTAVPSTLRELGSAGLLMSAGPEEGALLGSARPARLPPGRATLVVRGRADERVQIGWSAPP</sequence>
<evidence type="ECO:0000256" key="4">
    <source>
        <dbReference type="ARBA" id="ARBA00022737"/>
    </source>
</evidence>
<evidence type="ECO:0000256" key="1">
    <source>
        <dbReference type="ARBA" id="ARBA00004651"/>
    </source>
</evidence>
<feature type="domain" description="FtsK" evidence="11">
    <location>
        <begin position="983"/>
        <end position="1167"/>
    </location>
</feature>
<feature type="domain" description="FtsK" evidence="11">
    <location>
        <begin position="388"/>
        <end position="588"/>
    </location>
</feature>
<comment type="subcellular location">
    <subcellularLocation>
        <location evidence="1">Cell membrane</location>
        <topology evidence="1">Multi-pass membrane protein</topology>
    </subcellularLocation>
</comment>
<accession>A0A2A7NWT3</accession>
<dbReference type="NCBIfam" id="TIGR03924">
    <property type="entry name" value="T7SS_EccC_a"/>
    <property type="match status" value="1"/>
</dbReference>
<evidence type="ECO:0000256" key="5">
    <source>
        <dbReference type="ARBA" id="ARBA00022741"/>
    </source>
</evidence>
<evidence type="ECO:0000256" key="3">
    <source>
        <dbReference type="ARBA" id="ARBA00022692"/>
    </source>
</evidence>
<dbReference type="NCBIfam" id="TIGR03925">
    <property type="entry name" value="T7SS_EccC_b"/>
    <property type="match status" value="1"/>
</dbReference>
<dbReference type="InterPro" id="IPR027417">
    <property type="entry name" value="P-loop_NTPase"/>
</dbReference>
<dbReference type="InterPro" id="IPR023836">
    <property type="entry name" value="EccCa-like_Actinobacteria"/>
</dbReference>
<dbReference type="GO" id="GO:0003677">
    <property type="term" value="F:DNA binding"/>
    <property type="evidence" value="ECO:0007669"/>
    <property type="project" value="InterPro"/>
</dbReference>
<keyword evidence="4" id="KW-0677">Repeat</keyword>
<dbReference type="SMART" id="SM00382">
    <property type="entry name" value="AAA"/>
    <property type="match status" value="3"/>
</dbReference>
<evidence type="ECO:0000256" key="10">
    <source>
        <dbReference type="SAM" id="Phobius"/>
    </source>
</evidence>
<gene>
    <name evidence="12" type="ORF">CRI78_10370</name>
</gene>
<evidence type="ECO:0000256" key="2">
    <source>
        <dbReference type="ARBA" id="ARBA00022475"/>
    </source>
</evidence>
<dbReference type="CDD" id="cd01127">
    <property type="entry name" value="TrwB_TraG_TraD_VirD4"/>
    <property type="match status" value="1"/>
</dbReference>
<dbReference type="PANTHER" id="PTHR22683">
    <property type="entry name" value="SPORULATION PROTEIN RELATED"/>
    <property type="match status" value="1"/>
</dbReference>
<protein>
    <submittedName>
        <fullName evidence="12">Type VII secretion protein EccC</fullName>
    </submittedName>
</protein>
<dbReference type="EMBL" id="PDCR01000011">
    <property type="protein sequence ID" value="PEG54670.1"/>
    <property type="molecule type" value="Genomic_DNA"/>
</dbReference>
<keyword evidence="3 10" id="KW-0812">Transmembrane</keyword>
<dbReference type="InterPro" id="IPR050206">
    <property type="entry name" value="FtsK/SpoIIIE/SftA"/>
</dbReference>
<keyword evidence="6 9" id="KW-0067">ATP-binding</keyword>
<dbReference type="InterPro" id="IPR023837">
    <property type="entry name" value="EccCb-like_Actinobacteria"/>
</dbReference>
<dbReference type="PROSITE" id="PS50901">
    <property type="entry name" value="FTSK"/>
    <property type="match status" value="3"/>
</dbReference>
<feature type="transmembrane region" description="Helical" evidence="10">
    <location>
        <begin position="42"/>
        <end position="61"/>
    </location>
</feature>
<proteinExistence type="predicted"/>
<dbReference type="Proteomes" id="UP000220340">
    <property type="component" value="Unassembled WGS sequence"/>
</dbReference>
<keyword evidence="2" id="KW-1003">Cell membrane</keyword>
<feature type="binding site" evidence="9">
    <location>
        <begin position="737"/>
        <end position="744"/>
    </location>
    <ligand>
        <name>ATP</name>
        <dbReference type="ChEBI" id="CHEBI:30616"/>
    </ligand>
</feature>
<keyword evidence="8 10" id="KW-0472">Membrane</keyword>
<feature type="transmembrane region" description="Helical" evidence="10">
    <location>
        <begin position="73"/>
        <end position="91"/>
    </location>
</feature>
<evidence type="ECO:0000259" key="11">
    <source>
        <dbReference type="PROSITE" id="PS50901"/>
    </source>
</evidence>
<feature type="binding site" evidence="9">
    <location>
        <begin position="411"/>
        <end position="418"/>
    </location>
    <ligand>
        <name>ATP</name>
        <dbReference type="ChEBI" id="CHEBI:30616"/>
    </ligand>
</feature>
<dbReference type="InterPro" id="IPR003593">
    <property type="entry name" value="AAA+_ATPase"/>
</dbReference>
<keyword evidence="7 10" id="KW-1133">Transmembrane helix</keyword>
<name>A0A2A7NWT3_9MYCO</name>
<feature type="domain" description="FtsK" evidence="11">
    <location>
        <begin position="718"/>
        <end position="896"/>
    </location>
</feature>
<evidence type="ECO:0000313" key="13">
    <source>
        <dbReference type="Proteomes" id="UP000220340"/>
    </source>
</evidence>
<reference evidence="12 13" key="1">
    <citation type="submission" date="2017-10" db="EMBL/GenBank/DDBJ databases">
        <title>The new phylogeny of genus Mycobacterium.</title>
        <authorList>
            <person name="Tortoli E."/>
            <person name="Trovato A."/>
            <person name="Cirillo D.M."/>
        </authorList>
    </citation>
    <scope>NUCLEOTIDE SEQUENCE [LARGE SCALE GENOMIC DNA]</scope>
    <source>
        <strain evidence="12 13">IP141170001</strain>
    </source>
</reference>
<dbReference type="GO" id="GO:0005524">
    <property type="term" value="F:ATP binding"/>
    <property type="evidence" value="ECO:0007669"/>
    <property type="project" value="UniProtKB-UniRule"/>
</dbReference>
<organism evidence="12 13">
    <name type="scientific">Mycolicibacterium diernhoferi</name>
    <dbReference type="NCBI Taxonomy" id="1801"/>
    <lineage>
        <taxon>Bacteria</taxon>
        <taxon>Bacillati</taxon>
        <taxon>Actinomycetota</taxon>
        <taxon>Actinomycetes</taxon>
        <taxon>Mycobacteriales</taxon>
        <taxon>Mycobacteriaceae</taxon>
        <taxon>Mycolicibacterium</taxon>
    </lineage>
</organism>
<evidence type="ECO:0000256" key="8">
    <source>
        <dbReference type="ARBA" id="ARBA00023136"/>
    </source>
</evidence>
<feature type="binding site" evidence="9">
    <location>
        <begin position="1000"/>
        <end position="1007"/>
    </location>
    <ligand>
        <name>ATP</name>
        <dbReference type="ChEBI" id="CHEBI:30616"/>
    </ligand>
</feature>
<comment type="caution">
    <text evidence="12">The sequence shown here is derived from an EMBL/GenBank/DDBJ whole genome shotgun (WGS) entry which is preliminary data.</text>
</comment>
<dbReference type="AlphaFoldDB" id="A0A2A7NWT3"/>
<evidence type="ECO:0000256" key="9">
    <source>
        <dbReference type="PROSITE-ProRule" id="PRU00289"/>
    </source>
</evidence>
<dbReference type="InterPro" id="IPR002543">
    <property type="entry name" value="FtsK_dom"/>
</dbReference>
<keyword evidence="13" id="KW-1185">Reference proteome</keyword>
<dbReference type="PANTHER" id="PTHR22683:SF1">
    <property type="entry name" value="TYPE VII SECRETION SYSTEM PROTEIN ESSC"/>
    <property type="match status" value="1"/>
</dbReference>
<evidence type="ECO:0000313" key="12">
    <source>
        <dbReference type="EMBL" id="PEG54670.1"/>
    </source>
</evidence>
<evidence type="ECO:0000256" key="7">
    <source>
        <dbReference type="ARBA" id="ARBA00022989"/>
    </source>
</evidence>
<dbReference type="SUPFAM" id="SSF52540">
    <property type="entry name" value="P-loop containing nucleoside triphosphate hydrolases"/>
    <property type="match status" value="3"/>
</dbReference>
<dbReference type="Gene3D" id="3.40.50.300">
    <property type="entry name" value="P-loop containing nucleotide triphosphate hydrolases"/>
    <property type="match status" value="4"/>
</dbReference>
<keyword evidence="5 9" id="KW-0547">Nucleotide-binding</keyword>
<evidence type="ECO:0000256" key="6">
    <source>
        <dbReference type="ARBA" id="ARBA00022840"/>
    </source>
</evidence>
<dbReference type="Pfam" id="PF01580">
    <property type="entry name" value="FtsK_SpoIIIE"/>
    <property type="match status" value="3"/>
</dbReference>
<dbReference type="GO" id="GO:0005886">
    <property type="term" value="C:plasma membrane"/>
    <property type="evidence" value="ECO:0007669"/>
    <property type="project" value="UniProtKB-SubCell"/>
</dbReference>